<protein>
    <submittedName>
        <fullName evidence="1">Uncharacterized protein</fullName>
    </submittedName>
</protein>
<evidence type="ECO:0000313" key="1">
    <source>
        <dbReference type="EMBL" id="TNV81398.1"/>
    </source>
</evidence>
<dbReference type="EMBL" id="RRYP01006194">
    <property type="protein sequence ID" value="TNV81398.1"/>
    <property type="molecule type" value="Genomic_DNA"/>
</dbReference>
<keyword evidence="2" id="KW-1185">Reference proteome</keyword>
<proteinExistence type="predicted"/>
<name>A0A8J8NTU9_HALGN</name>
<accession>A0A8J8NTU9</accession>
<comment type="caution">
    <text evidence="1">The sequence shown here is derived from an EMBL/GenBank/DDBJ whole genome shotgun (WGS) entry which is preliminary data.</text>
</comment>
<evidence type="ECO:0000313" key="2">
    <source>
        <dbReference type="Proteomes" id="UP000785679"/>
    </source>
</evidence>
<dbReference type="Proteomes" id="UP000785679">
    <property type="component" value="Unassembled WGS sequence"/>
</dbReference>
<sequence>MIDDSISCLEQTTQLPCFFIDVVLQLCQKMINDIIVPTSHTLIIQFNTVFVDFLVLIETVSSYFEGEQTLDLMFNSK</sequence>
<gene>
    <name evidence="1" type="ORF">FGO68_gene2605</name>
</gene>
<organism evidence="1 2">
    <name type="scientific">Halteria grandinella</name>
    <dbReference type="NCBI Taxonomy" id="5974"/>
    <lineage>
        <taxon>Eukaryota</taxon>
        <taxon>Sar</taxon>
        <taxon>Alveolata</taxon>
        <taxon>Ciliophora</taxon>
        <taxon>Intramacronucleata</taxon>
        <taxon>Spirotrichea</taxon>
        <taxon>Stichotrichia</taxon>
        <taxon>Sporadotrichida</taxon>
        <taxon>Halteriidae</taxon>
        <taxon>Halteria</taxon>
    </lineage>
</organism>
<dbReference type="AlphaFoldDB" id="A0A8J8NTU9"/>
<reference evidence="1" key="1">
    <citation type="submission" date="2019-06" db="EMBL/GenBank/DDBJ databases">
        <authorList>
            <person name="Zheng W."/>
        </authorList>
    </citation>
    <scope>NUCLEOTIDE SEQUENCE</scope>
    <source>
        <strain evidence="1">QDHG01</strain>
    </source>
</reference>